<accession>A0A026WR00</accession>
<organism evidence="1 2">
    <name type="scientific">Ooceraea biroi</name>
    <name type="common">Clonal raider ant</name>
    <name type="synonym">Cerapachys biroi</name>
    <dbReference type="NCBI Taxonomy" id="2015173"/>
    <lineage>
        <taxon>Eukaryota</taxon>
        <taxon>Metazoa</taxon>
        <taxon>Ecdysozoa</taxon>
        <taxon>Arthropoda</taxon>
        <taxon>Hexapoda</taxon>
        <taxon>Insecta</taxon>
        <taxon>Pterygota</taxon>
        <taxon>Neoptera</taxon>
        <taxon>Endopterygota</taxon>
        <taxon>Hymenoptera</taxon>
        <taxon>Apocrita</taxon>
        <taxon>Aculeata</taxon>
        <taxon>Formicoidea</taxon>
        <taxon>Formicidae</taxon>
        <taxon>Dorylinae</taxon>
        <taxon>Ooceraea</taxon>
    </lineage>
</organism>
<dbReference type="EMBL" id="KK107135">
    <property type="protein sequence ID" value="EZA58086.1"/>
    <property type="molecule type" value="Genomic_DNA"/>
</dbReference>
<dbReference type="AlphaFoldDB" id="A0A026WR00"/>
<protein>
    <submittedName>
        <fullName evidence="1">Uncharacterized protein</fullName>
    </submittedName>
</protein>
<proteinExistence type="predicted"/>
<reference evidence="1 2" key="1">
    <citation type="journal article" date="2014" name="Curr. Biol.">
        <title>The genome of the clonal raider ant Cerapachys biroi.</title>
        <authorList>
            <person name="Oxley P.R."/>
            <person name="Ji L."/>
            <person name="Fetter-Pruneda I."/>
            <person name="McKenzie S.K."/>
            <person name="Li C."/>
            <person name="Hu H."/>
            <person name="Zhang G."/>
            <person name="Kronauer D.J."/>
        </authorList>
    </citation>
    <scope>NUCLEOTIDE SEQUENCE [LARGE SCALE GENOMIC DNA]</scope>
</reference>
<sequence length="49" mass="5471">MAGAYVKGDLDFPPSLICTRIGPRQPFSLIMHFSPSSEYRTLLSRGSRN</sequence>
<keyword evidence="2" id="KW-1185">Reference proteome</keyword>
<evidence type="ECO:0000313" key="2">
    <source>
        <dbReference type="Proteomes" id="UP000053097"/>
    </source>
</evidence>
<name>A0A026WR00_OOCBI</name>
<evidence type="ECO:0000313" key="1">
    <source>
        <dbReference type="EMBL" id="EZA58086.1"/>
    </source>
</evidence>
<dbReference type="Proteomes" id="UP000053097">
    <property type="component" value="Unassembled WGS sequence"/>
</dbReference>
<gene>
    <name evidence="1" type="ORF">X777_01467</name>
</gene>